<dbReference type="InterPro" id="IPR027443">
    <property type="entry name" value="IPNS-like_sf"/>
</dbReference>
<accession>A0ABN0UT34</accession>
<comment type="caution">
    <text evidence="2">The sequence shown here is derived from an EMBL/GenBank/DDBJ whole genome shotgun (WGS) entry which is preliminary data.</text>
</comment>
<keyword evidence="3" id="KW-1185">Reference proteome</keyword>
<dbReference type="Gene3D" id="2.60.120.330">
    <property type="entry name" value="B-lactam Antibiotic, Isopenicillin N Synthase, Chain"/>
    <property type="match status" value="1"/>
</dbReference>
<dbReference type="EMBL" id="BAAAFO010000004">
    <property type="protein sequence ID" value="GAA0260617.1"/>
    <property type="molecule type" value="Genomic_DNA"/>
</dbReference>
<sequence length="192" mass="21634">MNAMLKPALPPIFQIAHGFDVAPLLAQIDAHPDVWNRHTMRTEAYGTPHAKIDDIWVRYNAWENFTGDIAAFNGPHASTWYPVVNDIPAVKPLVFDVMRLVEGEQLGGVLITRVPPGGRVEPHIDDGWHASYYHKIAVQLRGNAEQAFCFDDAELRPMPGDVYTFDNSQRHWVVNESHDERITLIICIRGSG</sequence>
<name>A0ABN0UT34_9GAMM</name>
<gene>
    <name evidence="2" type="ORF">GCM10009126_27580</name>
</gene>
<dbReference type="Proteomes" id="UP001500657">
    <property type="component" value="Unassembled WGS sequence"/>
</dbReference>
<protein>
    <recommendedName>
        <fullName evidence="1">Aspartyl/asparaginy/proline hydroxylase domain-containing protein</fullName>
    </recommendedName>
</protein>
<proteinExistence type="predicted"/>
<feature type="domain" description="Aspartyl/asparaginy/proline hydroxylase" evidence="1">
    <location>
        <begin position="85"/>
        <end position="187"/>
    </location>
</feature>
<evidence type="ECO:0000259" key="1">
    <source>
        <dbReference type="Pfam" id="PF05118"/>
    </source>
</evidence>
<reference evidence="2 3" key="1">
    <citation type="journal article" date="2019" name="Int. J. Syst. Evol. Microbiol.">
        <title>The Global Catalogue of Microorganisms (GCM) 10K type strain sequencing project: providing services to taxonomists for standard genome sequencing and annotation.</title>
        <authorList>
            <consortium name="The Broad Institute Genomics Platform"/>
            <consortium name="The Broad Institute Genome Sequencing Center for Infectious Disease"/>
            <person name="Wu L."/>
            <person name="Ma J."/>
        </authorList>
    </citation>
    <scope>NUCLEOTIDE SEQUENCE [LARGE SCALE GENOMIC DNA]</scope>
    <source>
        <strain evidence="2 3">JCM 16242</strain>
    </source>
</reference>
<dbReference type="SUPFAM" id="SSF51197">
    <property type="entry name" value="Clavaminate synthase-like"/>
    <property type="match status" value="1"/>
</dbReference>
<dbReference type="InterPro" id="IPR007803">
    <property type="entry name" value="Asp/Arg/Pro-Hydrxlase"/>
</dbReference>
<evidence type="ECO:0000313" key="2">
    <source>
        <dbReference type="EMBL" id="GAA0260617.1"/>
    </source>
</evidence>
<evidence type="ECO:0000313" key="3">
    <source>
        <dbReference type="Proteomes" id="UP001500657"/>
    </source>
</evidence>
<organism evidence="2 3">
    <name type="scientific">Rhodanobacter caeni</name>
    <dbReference type="NCBI Taxonomy" id="657654"/>
    <lineage>
        <taxon>Bacteria</taxon>
        <taxon>Pseudomonadati</taxon>
        <taxon>Pseudomonadota</taxon>
        <taxon>Gammaproteobacteria</taxon>
        <taxon>Lysobacterales</taxon>
        <taxon>Rhodanobacteraceae</taxon>
        <taxon>Rhodanobacter</taxon>
    </lineage>
</organism>
<dbReference type="Pfam" id="PF05118">
    <property type="entry name" value="Asp_Arg_Hydrox"/>
    <property type="match status" value="1"/>
</dbReference>